<reference evidence="17 18" key="1">
    <citation type="submission" date="2020-08" db="EMBL/GenBank/DDBJ databases">
        <title>Genomic Encyclopedia of Type Strains, Phase IV (KMG-IV): sequencing the most valuable type-strain genomes for metagenomic binning, comparative biology and taxonomic classification.</title>
        <authorList>
            <person name="Goeker M."/>
        </authorList>
    </citation>
    <scope>NUCLEOTIDE SEQUENCE [LARGE SCALE GENOMIC DNA]</scope>
    <source>
        <strain evidence="17 18">YC6723</strain>
    </source>
</reference>
<dbReference type="GO" id="GO:0009252">
    <property type="term" value="P:peptidoglycan biosynthetic process"/>
    <property type="evidence" value="ECO:0007669"/>
    <property type="project" value="UniProtKB-KW"/>
</dbReference>
<dbReference type="EC" id="2.4.99.28" evidence="14"/>
<feature type="transmembrane region" description="Helical" evidence="16">
    <location>
        <begin position="300"/>
        <end position="321"/>
    </location>
</feature>
<dbReference type="GO" id="GO:0008955">
    <property type="term" value="F:peptidoglycan glycosyltransferase activity"/>
    <property type="evidence" value="ECO:0007669"/>
    <property type="project" value="UniProtKB-EC"/>
</dbReference>
<dbReference type="GO" id="GO:0005886">
    <property type="term" value="C:plasma membrane"/>
    <property type="evidence" value="ECO:0007669"/>
    <property type="project" value="TreeGrafter"/>
</dbReference>
<evidence type="ECO:0000256" key="2">
    <source>
        <dbReference type="ARBA" id="ARBA00022676"/>
    </source>
</evidence>
<evidence type="ECO:0000256" key="15">
    <source>
        <dbReference type="ARBA" id="ARBA00049902"/>
    </source>
</evidence>
<evidence type="ECO:0000256" key="4">
    <source>
        <dbReference type="ARBA" id="ARBA00022692"/>
    </source>
</evidence>
<evidence type="ECO:0000256" key="6">
    <source>
        <dbReference type="ARBA" id="ARBA00022984"/>
    </source>
</evidence>
<dbReference type="InterPro" id="IPR001182">
    <property type="entry name" value="FtsW/RodA"/>
</dbReference>
<evidence type="ECO:0000256" key="8">
    <source>
        <dbReference type="ARBA" id="ARBA00023136"/>
    </source>
</evidence>
<dbReference type="EMBL" id="JACIEV010000007">
    <property type="protein sequence ID" value="MBB4154700.1"/>
    <property type="molecule type" value="Genomic_DNA"/>
</dbReference>
<dbReference type="Proteomes" id="UP000529795">
    <property type="component" value="Unassembled WGS sequence"/>
</dbReference>
<feature type="transmembrane region" description="Helical" evidence="16">
    <location>
        <begin position="333"/>
        <end position="354"/>
    </location>
</feature>
<keyword evidence="2" id="KW-0328">Glycosyltransferase</keyword>
<evidence type="ECO:0000256" key="9">
    <source>
        <dbReference type="ARBA" id="ARBA00032370"/>
    </source>
</evidence>
<evidence type="ECO:0000256" key="1">
    <source>
        <dbReference type="ARBA" id="ARBA00004141"/>
    </source>
</evidence>
<dbReference type="GO" id="GO:0051301">
    <property type="term" value="P:cell division"/>
    <property type="evidence" value="ECO:0007669"/>
    <property type="project" value="UniProtKB-KW"/>
</dbReference>
<feature type="transmembrane region" description="Helical" evidence="16">
    <location>
        <begin position="105"/>
        <end position="124"/>
    </location>
</feature>
<keyword evidence="6" id="KW-0573">Peptidoglycan synthesis</keyword>
<feature type="transmembrane region" description="Helical" evidence="16">
    <location>
        <begin position="75"/>
        <end position="93"/>
    </location>
</feature>
<evidence type="ECO:0000313" key="18">
    <source>
        <dbReference type="Proteomes" id="UP000529795"/>
    </source>
</evidence>
<evidence type="ECO:0000256" key="14">
    <source>
        <dbReference type="ARBA" id="ARBA00044770"/>
    </source>
</evidence>
<accession>A0A840F9N5</accession>
<evidence type="ECO:0000256" key="3">
    <source>
        <dbReference type="ARBA" id="ARBA00022679"/>
    </source>
</evidence>
<keyword evidence="5" id="KW-0133">Cell shape</keyword>
<evidence type="ECO:0000256" key="10">
    <source>
        <dbReference type="ARBA" id="ARBA00033270"/>
    </source>
</evidence>
<comment type="similarity">
    <text evidence="11">Belongs to the SEDS family. FtsW subfamily.</text>
</comment>
<keyword evidence="4 16" id="KW-0812">Transmembrane</keyword>
<feature type="transmembrane region" description="Helical" evidence="16">
    <location>
        <begin position="144"/>
        <end position="160"/>
    </location>
</feature>
<comment type="caution">
    <text evidence="17">The sequence shown here is derived from an EMBL/GenBank/DDBJ whole genome shotgun (WGS) entry which is preliminary data.</text>
</comment>
<dbReference type="PANTHER" id="PTHR30474:SF2">
    <property type="entry name" value="PEPTIDOGLYCAN GLYCOSYLTRANSFERASE FTSW-RELATED"/>
    <property type="match status" value="1"/>
</dbReference>
<keyword evidence="8 16" id="KW-0472">Membrane</keyword>
<feature type="transmembrane region" description="Helical" evidence="16">
    <location>
        <begin position="213"/>
        <end position="232"/>
    </location>
</feature>
<proteinExistence type="inferred from homology"/>
<comment type="catalytic activity">
    <reaction evidence="15">
        <text>[GlcNAc-(1-&gt;4)-Mur2Ac(oyl-L-Ala-gamma-D-Glu-L-Lys-D-Ala-D-Ala)](n)-di-trans,octa-cis-undecaprenyl diphosphate + beta-D-GlcNAc-(1-&gt;4)-Mur2Ac(oyl-L-Ala-gamma-D-Glu-L-Lys-D-Ala-D-Ala)-di-trans,octa-cis-undecaprenyl diphosphate = [GlcNAc-(1-&gt;4)-Mur2Ac(oyl-L-Ala-gamma-D-Glu-L-Lys-D-Ala-D-Ala)](n+1)-di-trans,octa-cis-undecaprenyl diphosphate + di-trans,octa-cis-undecaprenyl diphosphate + H(+)</text>
        <dbReference type="Rhea" id="RHEA:23708"/>
        <dbReference type="Rhea" id="RHEA-COMP:9602"/>
        <dbReference type="Rhea" id="RHEA-COMP:9603"/>
        <dbReference type="ChEBI" id="CHEBI:15378"/>
        <dbReference type="ChEBI" id="CHEBI:58405"/>
        <dbReference type="ChEBI" id="CHEBI:60033"/>
        <dbReference type="ChEBI" id="CHEBI:78435"/>
        <dbReference type="EC" id="2.4.99.28"/>
    </reaction>
</comment>
<keyword evidence="7 16" id="KW-1133">Transmembrane helix</keyword>
<organism evidence="17 18">
    <name type="scientific">Sphingomonas jinjuensis</name>
    <dbReference type="NCBI Taxonomy" id="535907"/>
    <lineage>
        <taxon>Bacteria</taxon>
        <taxon>Pseudomonadati</taxon>
        <taxon>Pseudomonadota</taxon>
        <taxon>Alphaproteobacteria</taxon>
        <taxon>Sphingomonadales</taxon>
        <taxon>Sphingomonadaceae</taxon>
        <taxon>Sphingomonas</taxon>
    </lineage>
</organism>
<feature type="transmembrane region" description="Helical" evidence="16">
    <location>
        <begin position="366"/>
        <end position="387"/>
    </location>
</feature>
<evidence type="ECO:0000256" key="5">
    <source>
        <dbReference type="ARBA" id="ARBA00022960"/>
    </source>
</evidence>
<comment type="subcellular location">
    <subcellularLocation>
        <location evidence="1">Membrane</location>
        <topology evidence="1">Multi-pass membrane protein</topology>
    </subcellularLocation>
</comment>
<evidence type="ECO:0000256" key="13">
    <source>
        <dbReference type="ARBA" id="ARBA00041418"/>
    </source>
</evidence>
<dbReference type="PANTHER" id="PTHR30474">
    <property type="entry name" value="CELL CYCLE PROTEIN"/>
    <property type="match status" value="1"/>
</dbReference>
<keyword evidence="3" id="KW-0808">Transferase</keyword>
<feature type="transmembrane region" description="Helical" evidence="16">
    <location>
        <begin position="190"/>
        <end position="206"/>
    </location>
</feature>
<keyword evidence="17" id="KW-0132">Cell division</keyword>
<gene>
    <name evidence="17" type="ORF">GGQ80_002616</name>
</gene>
<evidence type="ECO:0000313" key="17">
    <source>
        <dbReference type="EMBL" id="MBB4154700.1"/>
    </source>
</evidence>
<dbReference type="AlphaFoldDB" id="A0A840F9N5"/>
<dbReference type="GO" id="GO:0032153">
    <property type="term" value="C:cell division site"/>
    <property type="evidence" value="ECO:0007669"/>
    <property type="project" value="TreeGrafter"/>
</dbReference>
<name>A0A840F9N5_9SPHN</name>
<feature type="transmembrane region" description="Helical" evidence="16">
    <location>
        <begin position="36"/>
        <end position="55"/>
    </location>
</feature>
<evidence type="ECO:0000256" key="11">
    <source>
        <dbReference type="ARBA" id="ARBA00038053"/>
    </source>
</evidence>
<keyword evidence="18" id="KW-1185">Reference proteome</keyword>
<dbReference type="GO" id="GO:0008360">
    <property type="term" value="P:regulation of cell shape"/>
    <property type="evidence" value="ECO:0007669"/>
    <property type="project" value="UniProtKB-KW"/>
</dbReference>
<sequence length="411" mass="43992">MTDVRRDQGLIARVKSRGGRGDRSPLGTWFWDIDRLLLLLTLFLMAIGLVAVAAASPATAVRYSGEHHKIAPLYYFWRQLMWIGVSLPVLFGVSMLPVTTARRMALLGAAIFATFLALTPLIGAEHNGARRWIGVGISEFQPSEFLKPLFIVAIAWVLSLKAKEQELPTVLITGAMTGCVAVLLMLQPDFGQTVIFCGVWLALLMIAGTPPKVLAGIVGMVPVGLVCAYLFYSTARQRIDAFLFPGVDGEGAADHFQVNAAHNTLTAGGWTGTGPGGGSAKFGLPEAHTDYIFSVIGEEFGLIACAVIAVVFLAVVVRVFVKLLDEQDEFKLLAASGLAVQFGAQALVSMAVNTGLAPSKGMTLPFISYGGSSMIALSIGMGLLLAFTRRNPFLTRSPYVVSWGDRVQGDR</sequence>
<evidence type="ECO:0000256" key="12">
    <source>
        <dbReference type="ARBA" id="ARBA00041185"/>
    </source>
</evidence>
<keyword evidence="17" id="KW-0131">Cell cycle</keyword>
<feature type="transmembrane region" description="Helical" evidence="16">
    <location>
        <begin position="167"/>
        <end position="184"/>
    </location>
</feature>
<dbReference type="Pfam" id="PF01098">
    <property type="entry name" value="FTSW_RODA_SPOVE"/>
    <property type="match status" value="1"/>
</dbReference>
<dbReference type="GO" id="GO:0015648">
    <property type="term" value="F:lipid-linked peptidoglycan transporter activity"/>
    <property type="evidence" value="ECO:0007669"/>
    <property type="project" value="TreeGrafter"/>
</dbReference>
<evidence type="ECO:0000256" key="16">
    <source>
        <dbReference type="SAM" id="Phobius"/>
    </source>
</evidence>
<protein>
    <recommendedName>
        <fullName evidence="12">Probable peptidoglycan glycosyltransferase FtsW</fullName>
        <ecNumber evidence="14">2.4.99.28</ecNumber>
    </recommendedName>
    <alternativeName>
        <fullName evidence="13">Cell division protein FtsW</fullName>
    </alternativeName>
    <alternativeName>
        <fullName evidence="10">Cell wall polymerase</fullName>
    </alternativeName>
    <alternativeName>
        <fullName evidence="9">Peptidoglycan polymerase</fullName>
    </alternativeName>
</protein>
<evidence type="ECO:0000256" key="7">
    <source>
        <dbReference type="ARBA" id="ARBA00022989"/>
    </source>
</evidence>
<dbReference type="RefSeq" id="WP_183985474.1">
    <property type="nucleotide sequence ID" value="NZ_JACIEV010000007.1"/>
</dbReference>